<name>A0ABR4RBA1_BORBO</name>
<dbReference type="EMBL" id="JGWH01000122">
    <property type="protein sequence ID" value="KCV33097.1"/>
    <property type="molecule type" value="Genomic_DNA"/>
</dbReference>
<organism evidence="1 2">
    <name type="scientific">Bordetella bronchiseptica 00-P-2796</name>
    <dbReference type="NCBI Taxonomy" id="1331199"/>
    <lineage>
        <taxon>Bacteria</taxon>
        <taxon>Pseudomonadati</taxon>
        <taxon>Pseudomonadota</taxon>
        <taxon>Betaproteobacteria</taxon>
        <taxon>Burkholderiales</taxon>
        <taxon>Alcaligenaceae</taxon>
        <taxon>Bordetella</taxon>
    </lineage>
</organism>
<accession>A0ABR4RBA1</accession>
<reference evidence="1 2" key="1">
    <citation type="submission" date="2014-03" db="EMBL/GenBank/DDBJ databases">
        <title>Genome sequence of Bordetella bronchiseptica.</title>
        <authorList>
            <person name="Harvill E."/>
            <person name="Goodfield L.L."/>
            <person name="Ivanov Y.V."/>
            <person name="Meyer J.A."/>
            <person name="Muse S.J."/>
            <person name="Jacobs N."/>
            <person name="Bendor L."/>
            <person name="Smallridge W.E."/>
            <person name="Brinkac L.M."/>
            <person name="Sanka R."/>
            <person name="Kim M."/>
            <person name="Losada L."/>
        </authorList>
    </citation>
    <scope>NUCLEOTIDE SEQUENCE [LARGE SCALE GENOMIC DNA]</scope>
    <source>
        <strain evidence="1 2">00-P-2796</strain>
    </source>
</reference>
<dbReference type="Proteomes" id="UP000025756">
    <property type="component" value="Unassembled WGS sequence"/>
</dbReference>
<sequence length="75" mass="8287">MKLDIFVQADLIFRSCWTTSRSTRCAPSPPWRRPAAFAPGRRGCIGCNRPSATPSPTWRRSCASPCSTARSISRS</sequence>
<keyword evidence="2" id="KW-1185">Reference proteome</keyword>
<gene>
    <name evidence="1" type="ORF">L490_5447</name>
</gene>
<proteinExistence type="predicted"/>
<comment type="caution">
    <text evidence="1">The sequence shown here is derived from an EMBL/GenBank/DDBJ whole genome shotgun (WGS) entry which is preliminary data.</text>
</comment>
<protein>
    <submittedName>
        <fullName evidence="1">LysR substrate-binding domain protein</fullName>
    </submittedName>
</protein>
<evidence type="ECO:0000313" key="2">
    <source>
        <dbReference type="Proteomes" id="UP000025756"/>
    </source>
</evidence>
<evidence type="ECO:0000313" key="1">
    <source>
        <dbReference type="EMBL" id="KCV33097.1"/>
    </source>
</evidence>